<keyword evidence="4" id="KW-0067">ATP-binding</keyword>
<dbReference type="GO" id="GO:0004674">
    <property type="term" value="F:protein serine/threonine kinase activity"/>
    <property type="evidence" value="ECO:0007669"/>
    <property type="project" value="UniProtKB-EC"/>
</dbReference>
<dbReference type="SUPFAM" id="SSF56112">
    <property type="entry name" value="Protein kinase-like (PK-like)"/>
    <property type="match status" value="1"/>
</dbReference>
<dbReference type="InterPro" id="IPR000719">
    <property type="entry name" value="Prot_kinase_dom"/>
</dbReference>
<feature type="domain" description="Protein kinase" evidence="5">
    <location>
        <begin position="27"/>
        <end position="290"/>
    </location>
</feature>
<keyword evidence="7" id="KW-1185">Reference proteome</keyword>
<sequence>MAWWDRWRSGRPDAPDGDGTTLLAGRYRLGPLRAEGAQGRVHEAHDLRLGGPVMAKLVRLPGTPSLDARAGWLARMQREGEIARQIAHPDVLRVLDGGMLDDQAWLITEAVQGHDLTRYTHRARLLPDALVLRLSARVAHALSHAHEQGVIHRDLKPANVLVDLVHDAVKVADFGVAHMAGTSLTCSGLLLGTPAYMAPELLAGAPPTPACDAWSLGVLTYELLSARRPHQASSLTELLLATTHQPAHPLQALRPDLPESICAHVTALLAADPARRPSPLADWALAAAGLASAIERATGNRHPANPVLTG</sequence>
<dbReference type="PANTHER" id="PTHR43289">
    <property type="entry name" value="MITOGEN-ACTIVATED PROTEIN KINASE KINASE KINASE 20-RELATED"/>
    <property type="match status" value="1"/>
</dbReference>
<evidence type="ECO:0000313" key="6">
    <source>
        <dbReference type="EMBL" id="MEK8027351.1"/>
    </source>
</evidence>
<dbReference type="Pfam" id="PF00069">
    <property type="entry name" value="Pkinase"/>
    <property type="match status" value="1"/>
</dbReference>
<keyword evidence="2" id="KW-0547">Nucleotide-binding</keyword>
<dbReference type="PROSITE" id="PS00108">
    <property type="entry name" value="PROTEIN_KINASE_ST"/>
    <property type="match status" value="1"/>
</dbReference>
<dbReference type="Gene3D" id="3.30.200.20">
    <property type="entry name" value="Phosphorylase Kinase, domain 1"/>
    <property type="match status" value="1"/>
</dbReference>
<accession>A0ABU9BC31</accession>
<dbReference type="RefSeq" id="WP_341375135.1">
    <property type="nucleotide sequence ID" value="NZ_JBBUTF010000014.1"/>
</dbReference>
<reference evidence="6 7" key="1">
    <citation type="submission" date="2024-04" db="EMBL/GenBank/DDBJ databases">
        <title>Novel species of the genus Ideonella isolated from streams.</title>
        <authorList>
            <person name="Lu H."/>
        </authorList>
    </citation>
    <scope>NUCLEOTIDE SEQUENCE [LARGE SCALE GENOMIC DNA]</scope>
    <source>
        <strain evidence="6 7">BYS139W</strain>
    </source>
</reference>
<organism evidence="6 7">
    <name type="scientific">Pseudaquabacterium rugosum</name>
    <dbReference type="NCBI Taxonomy" id="2984194"/>
    <lineage>
        <taxon>Bacteria</taxon>
        <taxon>Pseudomonadati</taxon>
        <taxon>Pseudomonadota</taxon>
        <taxon>Betaproteobacteria</taxon>
        <taxon>Burkholderiales</taxon>
        <taxon>Sphaerotilaceae</taxon>
        <taxon>Pseudaquabacterium</taxon>
    </lineage>
</organism>
<dbReference type="PROSITE" id="PS50011">
    <property type="entry name" value="PROTEIN_KINASE_DOM"/>
    <property type="match status" value="1"/>
</dbReference>
<evidence type="ECO:0000256" key="2">
    <source>
        <dbReference type="ARBA" id="ARBA00022741"/>
    </source>
</evidence>
<dbReference type="InterPro" id="IPR008271">
    <property type="entry name" value="Ser/Thr_kinase_AS"/>
</dbReference>
<protein>
    <submittedName>
        <fullName evidence="6">Serine/threonine-protein kinase</fullName>
        <ecNumber evidence="6">2.7.11.1</ecNumber>
    </submittedName>
</protein>
<evidence type="ECO:0000256" key="4">
    <source>
        <dbReference type="ARBA" id="ARBA00022840"/>
    </source>
</evidence>
<keyword evidence="1 6" id="KW-0808">Transferase</keyword>
<gene>
    <name evidence="6" type="ORF">AACH11_15410</name>
</gene>
<dbReference type="PANTHER" id="PTHR43289:SF34">
    <property type="entry name" value="SERINE_THREONINE-PROTEIN KINASE YBDM-RELATED"/>
    <property type="match status" value="1"/>
</dbReference>
<dbReference type="Proteomes" id="UP001368500">
    <property type="component" value="Unassembled WGS sequence"/>
</dbReference>
<dbReference type="Gene3D" id="1.10.510.10">
    <property type="entry name" value="Transferase(Phosphotransferase) domain 1"/>
    <property type="match status" value="1"/>
</dbReference>
<keyword evidence="3 6" id="KW-0418">Kinase</keyword>
<dbReference type="EC" id="2.7.11.1" evidence="6"/>
<proteinExistence type="predicted"/>
<evidence type="ECO:0000256" key="1">
    <source>
        <dbReference type="ARBA" id="ARBA00022679"/>
    </source>
</evidence>
<comment type="caution">
    <text evidence="6">The sequence shown here is derived from an EMBL/GenBank/DDBJ whole genome shotgun (WGS) entry which is preliminary data.</text>
</comment>
<dbReference type="SMART" id="SM00220">
    <property type="entry name" value="S_TKc"/>
    <property type="match status" value="1"/>
</dbReference>
<dbReference type="EMBL" id="JBBUTF010000014">
    <property type="protein sequence ID" value="MEK8027351.1"/>
    <property type="molecule type" value="Genomic_DNA"/>
</dbReference>
<dbReference type="InterPro" id="IPR011009">
    <property type="entry name" value="Kinase-like_dom_sf"/>
</dbReference>
<dbReference type="CDD" id="cd14014">
    <property type="entry name" value="STKc_PknB_like"/>
    <property type="match status" value="1"/>
</dbReference>
<evidence type="ECO:0000313" key="7">
    <source>
        <dbReference type="Proteomes" id="UP001368500"/>
    </source>
</evidence>
<evidence type="ECO:0000259" key="5">
    <source>
        <dbReference type="PROSITE" id="PS50011"/>
    </source>
</evidence>
<evidence type="ECO:0000256" key="3">
    <source>
        <dbReference type="ARBA" id="ARBA00022777"/>
    </source>
</evidence>
<name>A0ABU9BC31_9BURK</name>